<dbReference type="InterPro" id="IPR029057">
    <property type="entry name" value="PRTase-like"/>
</dbReference>
<dbReference type="Gene3D" id="3.40.50.2020">
    <property type="match status" value="1"/>
</dbReference>
<comment type="caution">
    <text evidence="1">The sequence shown here is derived from an EMBL/GenBank/DDBJ whole genome shotgun (WGS) entry which is preliminary data.</text>
</comment>
<evidence type="ECO:0000313" key="1">
    <source>
        <dbReference type="EMBL" id="MFA9462190.1"/>
    </source>
</evidence>
<keyword evidence="1" id="KW-0808">Transferase</keyword>
<dbReference type="GO" id="GO:0016757">
    <property type="term" value="F:glycosyltransferase activity"/>
    <property type="evidence" value="ECO:0007669"/>
    <property type="project" value="UniProtKB-KW"/>
</dbReference>
<dbReference type="InterPro" id="IPR000836">
    <property type="entry name" value="PRTase_dom"/>
</dbReference>
<reference evidence="1 2" key="1">
    <citation type="submission" date="2024-08" db="EMBL/GenBank/DDBJ databases">
        <title>Whole-genome sequencing of halo(alkali)philic microorganisms from hypersaline lakes.</title>
        <authorList>
            <person name="Sorokin D.Y."/>
            <person name="Merkel A.Y."/>
            <person name="Messina E."/>
            <person name="Yakimov M."/>
        </authorList>
    </citation>
    <scope>NUCLEOTIDE SEQUENCE [LARGE SCALE GENOMIC DNA]</scope>
    <source>
        <strain evidence="1 2">Cl-TMA</strain>
    </source>
</reference>
<dbReference type="EMBL" id="JBGUAW010000011">
    <property type="protein sequence ID" value="MFA9462190.1"/>
    <property type="molecule type" value="Genomic_DNA"/>
</dbReference>
<sequence>MNYKDIADLSKDIFYSGHRFPDNMDLIVGVPRSGMLAASIVATHRNLPLIDIAGFLAGTPPWFGDTKALKPSLRFQSSWEARAPLVIDDSILTGASMKKVGKQLEYAGLRDRSNIGAVYYEPDSEYDIDFALAPVRYPRIFEWNLMHKSILNHSCVDIDGVLCRDPTPEENDDGPRYRAFLEQVPALQTPSQTIGYLVTSRLERYREETEQWLRANGIRFHHLYMMNLGSAAERRRLGGHGFFKGNIYKKVDASLFIESAHQQAMEIAQISGKSVLSFENGELVQPGGIRGALSRGRMEIQKGSWKRHIPEPIKVLYRKYLLSGGLVKN</sequence>
<dbReference type="Gene3D" id="3.40.50.1000">
    <property type="entry name" value="HAD superfamily/HAD-like"/>
    <property type="match status" value="1"/>
</dbReference>
<dbReference type="SUPFAM" id="SSF53271">
    <property type="entry name" value="PRTase-like"/>
    <property type="match status" value="1"/>
</dbReference>
<dbReference type="RefSeq" id="WP_373656977.1">
    <property type="nucleotide sequence ID" value="NZ_JBGUAW010000011.1"/>
</dbReference>
<organism evidence="1 2">
    <name type="scientific">Thiohalorhabdus methylotrophus</name>
    <dbReference type="NCBI Taxonomy" id="3242694"/>
    <lineage>
        <taxon>Bacteria</taxon>
        <taxon>Pseudomonadati</taxon>
        <taxon>Pseudomonadota</taxon>
        <taxon>Gammaproteobacteria</taxon>
        <taxon>Thiohalorhabdales</taxon>
        <taxon>Thiohalorhabdaceae</taxon>
        <taxon>Thiohalorhabdus</taxon>
    </lineage>
</organism>
<evidence type="ECO:0000313" key="2">
    <source>
        <dbReference type="Proteomes" id="UP001575181"/>
    </source>
</evidence>
<keyword evidence="2" id="KW-1185">Reference proteome</keyword>
<dbReference type="InterPro" id="IPR023214">
    <property type="entry name" value="HAD_sf"/>
</dbReference>
<name>A0ABV4TXY6_9GAMM</name>
<gene>
    <name evidence="1" type="ORF">ACERLL_15335</name>
</gene>
<accession>A0ABV4TXY6</accession>
<proteinExistence type="predicted"/>
<dbReference type="CDD" id="cd06223">
    <property type="entry name" value="PRTases_typeI"/>
    <property type="match status" value="1"/>
</dbReference>
<dbReference type="Proteomes" id="UP001575181">
    <property type="component" value="Unassembled WGS sequence"/>
</dbReference>
<protein>
    <submittedName>
        <fullName evidence="1">Phosphoribosyltransferase</fullName>
    </submittedName>
</protein>
<keyword evidence="1" id="KW-0328">Glycosyltransferase</keyword>